<comment type="caution">
    <text evidence="3">The sequence shown here is derived from an EMBL/GenBank/DDBJ whole genome shotgun (WGS) entry which is preliminary data.</text>
</comment>
<dbReference type="PROSITE" id="PS00380">
    <property type="entry name" value="RHODANESE_1"/>
    <property type="match status" value="1"/>
</dbReference>
<dbReference type="CDD" id="cd01449">
    <property type="entry name" value="TST_Repeat_2"/>
    <property type="match status" value="1"/>
</dbReference>
<dbReference type="InterPro" id="IPR036873">
    <property type="entry name" value="Rhodanese-like_dom_sf"/>
</dbReference>
<protein>
    <submittedName>
        <fullName evidence="3">Sulfurtransferase</fullName>
    </submittedName>
</protein>
<dbReference type="PANTHER" id="PTHR43855:SF1">
    <property type="entry name" value="THIOSULFATE SULFURTRANSFERASE"/>
    <property type="match status" value="1"/>
</dbReference>
<feature type="domain" description="Rhodanese" evidence="2">
    <location>
        <begin position="35"/>
        <end position="143"/>
    </location>
</feature>
<evidence type="ECO:0000313" key="4">
    <source>
        <dbReference type="Proteomes" id="UP000321058"/>
    </source>
</evidence>
<dbReference type="PANTHER" id="PTHR43855">
    <property type="entry name" value="THIOSULFATE SULFURTRANSFERASE"/>
    <property type="match status" value="1"/>
</dbReference>
<keyword evidence="3" id="KW-0808">Transferase</keyword>
<dbReference type="InterPro" id="IPR051126">
    <property type="entry name" value="Thiosulfate_sulfurtransferase"/>
</dbReference>
<dbReference type="CDD" id="cd01448">
    <property type="entry name" value="TST_Repeat_1"/>
    <property type="match status" value="1"/>
</dbReference>
<dbReference type="EMBL" id="BKAJ01000122">
    <property type="protein sequence ID" value="GEP59218.1"/>
    <property type="molecule type" value="Genomic_DNA"/>
</dbReference>
<sequence>MAGHSAALISTEELARRMDAPGLRLFDCTTYLRPRPEGGYNVESGRANYDQGHIPGAAFLDIAGEISEPDSKLRFTMPSLGALTTAFAAKGIGHGTFVVLYSHASPNWATRVWWMLRAIGFDDAAILDGGLDKWKAEGRPLSTAVTRYPAATLTLRGRPEIFVDKEAIKAAIGKTDTLTLNALSHDQHKGTGGVVYGRAGRIAGSSCVPAASLFGPDKTLKPIAELRAAFEGVGAAPDKRVLVYCGGGIAATLDAFVLTALLGHKNVSVYDNSMQEWSNDASLPMETG</sequence>
<dbReference type="SMART" id="SM00450">
    <property type="entry name" value="RHOD"/>
    <property type="match status" value="2"/>
</dbReference>
<gene>
    <name evidence="3" type="ORF">RSO01_63840</name>
</gene>
<feature type="domain" description="Rhodanese" evidence="2">
    <location>
        <begin position="198"/>
        <end position="286"/>
    </location>
</feature>
<reference evidence="3 4" key="1">
    <citation type="submission" date="2019-07" db="EMBL/GenBank/DDBJ databases">
        <title>Whole genome shotgun sequence of Reyranella soli NBRC 108950.</title>
        <authorList>
            <person name="Hosoyama A."/>
            <person name="Uohara A."/>
            <person name="Ohji S."/>
            <person name="Ichikawa N."/>
        </authorList>
    </citation>
    <scope>NUCLEOTIDE SEQUENCE [LARGE SCALE GENOMIC DNA]</scope>
    <source>
        <strain evidence="3 4">NBRC 108950</strain>
    </source>
</reference>
<evidence type="ECO:0000259" key="2">
    <source>
        <dbReference type="PROSITE" id="PS50206"/>
    </source>
</evidence>
<organism evidence="3 4">
    <name type="scientific">Reyranella soli</name>
    <dbReference type="NCBI Taxonomy" id="1230389"/>
    <lineage>
        <taxon>Bacteria</taxon>
        <taxon>Pseudomonadati</taxon>
        <taxon>Pseudomonadota</taxon>
        <taxon>Alphaproteobacteria</taxon>
        <taxon>Hyphomicrobiales</taxon>
        <taxon>Reyranellaceae</taxon>
        <taxon>Reyranella</taxon>
    </lineage>
</organism>
<name>A0A512NJT8_9HYPH</name>
<dbReference type="InterPro" id="IPR001763">
    <property type="entry name" value="Rhodanese-like_dom"/>
</dbReference>
<accession>A0A512NJT8</accession>
<proteinExistence type="predicted"/>
<keyword evidence="1" id="KW-0677">Repeat</keyword>
<dbReference type="SUPFAM" id="SSF52821">
    <property type="entry name" value="Rhodanese/Cell cycle control phosphatase"/>
    <property type="match status" value="2"/>
</dbReference>
<dbReference type="GO" id="GO:0004792">
    <property type="term" value="F:thiosulfate-cyanide sulfurtransferase activity"/>
    <property type="evidence" value="ECO:0007669"/>
    <property type="project" value="InterPro"/>
</dbReference>
<dbReference type="RefSeq" id="WP_147154575.1">
    <property type="nucleotide sequence ID" value="NZ_BKAJ01000122.1"/>
</dbReference>
<dbReference type="OrthoDB" id="9781034at2"/>
<dbReference type="Proteomes" id="UP000321058">
    <property type="component" value="Unassembled WGS sequence"/>
</dbReference>
<dbReference type="PROSITE" id="PS50206">
    <property type="entry name" value="RHODANESE_3"/>
    <property type="match status" value="2"/>
</dbReference>
<dbReference type="AlphaFoldDB" id="A0A512NJT8"/>
<dbReference type="InterPro" id="IPR001307">
    <property type="entry name" value="Thiosulphate_STrfase_CS"/>
</dbReference>
<dbReference type="Gene3D" id="3.40.250.10">
    <property type="entry name" value="Rhodanese-like domain"/>
    <property type="match status" value="2"/>
</dbReference>
<evidence type="ECO:0000256" key="1">
    <source>
        <dbReference type="ARBA" id="ARBA00022737"/>
    </source>
</evidence>
<keyword evidence="4" id="KW-1185">Reference proteome</keyword>
<evidence type="ECO:0000313" key="3">
    <source>
        <dbReference type="EMBL" id="GEP59218.1"/>
    </source>
</evidence>
<dbReference type="Pfam" id="PF00581">
    <property type="entry name" value="Rhodanese"/>
    <property type="match status" value="2"/>
</dbReference>